<dbReference type="InterPro" id="IPR029062">
    <property type="entry name" value="Class_I_gatase-like"/>
</dbReference>
<dbReference type="AlphaFoldDB" id="A0A0C3AUI7"/>
<proteinExistence type="predicted"/>
<reference evidence="2 3" key="1">
    <citation type="submission" date="2014-04" db="EMBL/GenBank/DDBJ databases">
        <authorList>
            <consortium name="DOE Joint Genome Institute"/>
            <person name="Kuo A."/>
            <person name="Zuccaro A."/>
            <person name="Kohler A."/>
            <person name="Nagy L.G."/>
            <person name="Floudas D."/>
            <person name="Copeland A."/>
            <person name="Barry K.W."/>
            <person name="Cichocki N."/>
            <person name="Veneault-Fourrey C."/>
            <person name="LaButti K."/>
            <person name="Lindquist E.A."/>
            <person name="Lipzen A."/>
            <person name="Lundell T."/>
            <person name="Morin E."/>
            <person name="Murat C."/>
            <person name="Sun H."/>
            <person name="Tunlid A."/>
            <person name="Henrissat B."/>
            <person name="Grigoriev I.V."/>
            <person name="Hibbett D.S."/>
            <person name="Martin F."/>
            <person name="Nordberg H.P."/>
            <person name="Cantor M.N."/>
            <person name="Hua S.X."/>
        </authorList>
    </citation>
    <scope>NUCLEOTIDE SEQUENCE [LARGE SCALE GENOMIC DNA]</scope>
    <source>
        <strain evidence="2 3">MAFF 305830</strain>
    </source>
</reference>
<dbReference type="HOGENOM" id="CLU_006150_1_1_1"/>
<dbReference type="STRING" id="933852.A0A0C3AUI7"/>
<dbReference type="Pfam" id="PF09825">
    <property type="entry name" value="BPL_N"/>
    <property type="match status" value="1"/>
</dbReference>
<dbReference type="CDD" id="cd03144">
    <property type="entry name" value="GATase1_ScBLP_like"/>
    <property type="match status" value="1"/>
</dbReference>
<dbReference type="SUPFAM" id="SSF55681">
    <property type="entry name" value="Class II aaRS and biotin synthetases"/>
    <property type="match status" value="1"/>
</dbReference>
<dbReference type="SUPFAM" id="SSF52317">
    <property type="entry name" value="Class I glutamine amidotransferase-like"/>
    <property type="match status" value="1"/>
</dbReference>
<dbReference type="InterPro" id="IPR019197">
    <property type="entry name" value="Biotin-prot_ligase_N"/>
</dbReference>
<dbReference type="Gene3D" id="3.30.930.10">
    <property type="entry name" value="Bira Bifunctional Protein, Domain 2"/>
    <property type="match status" value="1"/>
</dbReference>
<feature type="domain" description="BPL/LPL catalytic" evidence="1">
    <location>
        <begin position="371"/>
        <end position="567"/>
    </location>
</feature>
<gene>
    <name evidence="2" type="ORF">M408DRAFT_269108</name>
</gene>
<sequence length="650" mass="70231">MNVLVYDGPGVSQTSLSYTISTLKQLLQQNYVVQSISPKALKREPWAPSCALLVIPGGRDLPYLTSLGPAMNTISKYVLSGGSYLGFCAGAYFASSRVEWEMGTPLEVQGDRPLKFFPGPSHGCVYPGFQYESENGARSISIVSPAGTRQHGLYYNGGGQFIMSDKMKGVTPLAYYVDDGQSGMVAGVSCEVGKGKAVLWHVHLEFPTNSDFALAAGSRSSTQLSPEDLLKSEQDRRALLRETLQFLGLSVSANNPRDAPQPPSKPLPQFLCGSSEQVSAIAKALRQLHEKDSDLIEDANDTFQLHDPAAGDELPDISLNADFPDIRHIIAFPNAIPSASLTSHFSLQSYFEHLENAQRRYSSPTTPPLQAPIGSVLLYGEAVTSTQTLLQSNPKTLEVLPVPILSLATYQLNGRGRGSNVWASPLGCLQWSLLLRPPPHFPNNKLVFIQYLVGLAVVKACKDVTGGVSTGGADVVLKWPNDIYARTKGPKGEEILRKIGGILVNTVFMAGGVRVVVGCGLNVLNEPPILSLSQLLLKKGAAAERLTMEGMAATIMAIFGQMWDQFVAASGSFESFVDLYLESWVHSDQLVTLETVTPPVKVRIVGITPDHGLLRTLPEGSRGTTSHDFIDLQPDGNSFDMMAGLIKTKR</sequence>
<name>A0A0C3AUI7_SERVB</name>
<dbReference type="GO" id="GO:0005737">
    <property type="term" value="C:cytoplasm"/>
    <property type="evidence" value="ECO:0007669"/>
    <property type="project" value="TreeGrafter"/>
</dbReference>
<dbReference type="PROSITE" id="PS51733">
    <property type="entry name" value="BPL_LPL_CATALYTIC"/>
    <property type="match status" value="1"/>
</dbReference>
<dbReference type="Pfam" id="PF03099">
    <property type="entry name" value="BPL_LplA_LipB"/>
    <property type="match status" value="1"/>
</dbReference>
<protein>
    <recommendedName>
        <fullName evidence="1">BPL/LPL catalytic domain-containing protein</fullName>
    </recommendedName>
</protein>
<dbReference type="Proteomes" id="UP000054097">
    <property type="component" value="Unassembled WGS sequence"/>
</dbReference>
<dbReference type="InterPro" id="IPR004143">
    <property type="entry name" value="BPL_LPL_catalytic"/>
</dbReference>
<evidence type="ECO:0000259" key="1">
    <source>
        <dbReference type="PROSITE" id="PS51733"/>
    </source>
</evidence>
<reference evidence="3" key="2">
    <citation type="submission" date="2015-01" db="EMBL/GenBank/DDBJ databases">
        <title>Evolutionary Origins and Diversification of the Mycorrhizal Mutualists.</title>
        <authorList>
            <consortium name="DOE Joint Genome Institute"/>
            <consortium name="Mycorrhizal Genomics Consortium"/>
            <person name="Kohler A."/>
            <person name="Kuo A."/>
            <person name="Nagy L.G."/>
            <person name="Floudas D."/>
            <person name="Copeland A."/>
            <person name="Barry K.W."/>
            <person name="Cichocki N."/>
            <person name="Veneault-Fourrey C."/>
            <person name="LaButti K."/>
            <person name="Lindquist E.A."/>
            <person name="Lipzen A."/>
            <person name="Lundell T."/>
            <person name="Morin E."/>
            <person name="Murat C."/>
            <person name="Riley R."/>
            <person name="Ohm R."/>
            <person name="Sun H."/>
            <person name="Tunlid A."/>
            <person name="Henrissat B."/>
            <person name="Grigoriev I.V."/>
            <person name="Hibbett D.S."/>
            <person name="Martin F."/>
        </authorList>
    </citation>
    <scope>NUCLEOTIDE SEQUENCE [LARGE SCALE GENOMIC DNA]</scope>
    <source>
        <strain evidence="3">MAFF 305830</strain>
    </source>
</reference>
<evidence type="ECO:0000313" key="2">
    <source>
        <dbReference type="EMBL" id="KIM22941.1"/>
    </source>
</evidence>
<dbReference type="GO" id="GO:0004077">
    <property type="term" value="F:biotin--[biotin carboxyl-carrier protein] ligase activity"/>
    <property type="evidence" value="ECO:0007669"/>
    <property type="project" value="TreeGrafter"/>
</dbReference>
<dbReference type="PANTHER" id="PTHR12835">
    <property type="entry name" value="BIOTIN PROTEIN LIGASE"/>
    <property type="match status" value="1"/>
</dbReference>
<dbReference type="PANTHER" id="PTHR12835:SF5">
    <property type="entry name" value="BIOTIN--PROTEIN LIGASE"/>
    <property type="match status" value="1"/>
</dbReference>
<keyword evidence="3" id="KW-1185">Reference proteome</keyword>
<dbReference type="InterPro" id="IPR045864">
    <property type="entry name" value="aa-tRNA-synth_II/BPL/LPL"/>
</dbReference>
<accession>A0A0C3AUI7</accession>
<evidence type="ECO:0000313" key="3">
    <source>
        <dbReference type="Proteomes" id="UP000054097"/>
    </source>
</evidence>
<organism evidence="2 3">
    <name type="scientific">Serendipita vermifera MAFF 305830</name>
    <dbReference type="NCBI Taxonomy" id="933852"/>
    <lineage>
        <taxon>Eukaryota</taxon>
        <taxon>Fungi</taxon>
        <taxon>Dikarya</taxon>
        <taxon>Basidiomycota</taxon>
        <taxon>Agaricomycotina</taxon>
        <taxon>Agaricomycetes</taxon>
        <taxon>Sebacinales</taxon>
        <taxon>Serendipitaceae</taxon>
        <taxon>Serendipita</taxon>
    </lineage>
</organism>
<dbReference type="EMBL" id="KN824345">
    <property type="protein sequence ID" value="KIM22941.1"/>
    <property type="molecule type" value="Genomic_DNA"/>
</dbReference>
<dbReference type="OrthoDB" id="10250105at2759"/>